<evidence type="ECO:0000313" key="9">
    <source>
        <dbReference type="EMBL" id="WOC51916.1"/>
    </source>
</evidence>
<dbReference type="Pfam" id="PF01434">
    <property type="entry name" value="Peptidase_M41"/>
    <property type="match status" value="1"/>
</dbReference>
<gene>
    <name evidence="9" type="ORF">BPO_1269</name>
</gene>
<dbReference type="InterPro" id="IPR037219">
    <property type="entry name" value="Peptidase_M41-like"/>
</dbReference>
<dbReference type="EMBL" id="CP136426">
    <property type="protein sequence ID" value="WOC51916.1"/>
    <property type="molecule type" value="Genomic_DNA"/>
</dbReference>
<feature type="compositionally biased region" description="Polar residues" evidence="7">
    <location>
        <begin position="165"/>
        <end position="177"/>
    </location>
</feature>
<evidence type="ECO:0000256" key="4">
    <source>
        <dbReference type="ARBA" id="ARBA00022833"/>
    </source>
</evidence>
<comment type="cofactor">
    <cofactor evidence="1">
        <name>Zn(2+)</name>
        <dbReference type="ChEBI" id="CHEBI:29105"/>
    </cofactor>
</comment>
<dbReference type="Gene3D" id="1.20.58.760">
    <property type="entry name" value="Peptidase M41"/>
    <property type="match status" value="1"/>
</dbReference>
<dbReference type="GO" id="GO:0006508">
    <property type="term" value="P:proteolysis"/>
    <property type="evidence" value="ECO:0007669"/>
    <property type="project" value="InterPro"/>
</dbReference>
<dbReference type="GO" id="GO:0005524">
    <property type="term" value="F:ATP binding"/>
    <property type="evidence" value="ECO:0007669"/>
    <property type="project" value="UniProtKB-KW"/>
</dbReference>
<evidence type="ECO:0000259" key="8">
    <source>
        <dbReference type="Pfam" id="PF01434"/>
    </source>
</evidence>
<dbReference type="GO" id="GO:0004222">
    <property type="term" value="F:metalloendopeptidase activity"/>
    <property type="evidence" value="ECO:0007669"/>
    <property type="project" value="InterPro"/>
</dbReference>
<dbReference type="InterPro" id="IPR050928">
    <property type="entry name" value="ATP-dep_Zn_Metalloprotease"/>
</dbReference>
<dbReference type="GO" id="GO:0046872">
    <property type="term" value="F:metal ion binding"/>
    <property type="evidence" value="ECO:0007669"/>
    <property type="project" value="UniProtKB-KW"/>
</dbReference>
<evidence type="ECO:0000256" key="1">
    <source>
        <dbReference type="ARBA" id="ARBA00001947"/>
    </source>
</evidence>
<dbReference type="GO" id="GO:0004176">
    <property type="term" value="F:ATP-dependent peptidase activity"/>
    <property type="evidence" value="ECO:0007669"/>
    <property type="project" value="InterPro"/>
</dbReference>
<sequence>MPEERQLTITEQMLDEMCATLGGRAAEQVVFGNISTGALSDLERVTKQAQAMVTIYGLNDKLGNISYYDSSGQSEYSFGKPYSEQTARVIDEEISKIIETQYQRAIEILSSHREKLDALANKLLEKEVIFREDLEEIFGKRAWDPELTETPVSTVVEENKDETPETISQTETTSDNQ</sequence>
<dbReference type="PANTHER" id="PTHR43655">
    <property type="entry name" value="ATP-DEPENDENT PROTEASE"/>
    <property type="match status" value="1"/>
</dbReference>
<dbReference type="KEGG" id="bpor:BPO_1269"/>
<evidence type="ECO:0000256" key="5">
    <source>
        <dbReference type="ARBA" id="ARBA00022840"/>
    </source>
</evidence>
<dbReference type="SUPFAM" id="SSF140990">
    <property type="entry name" value="FtsH protease domain-like"/>
    <property type="match status" value="1"/>
</dbReference>
<evidence type="ECO:0000256" key="6">
    <source>
        <dbReference type="ARBA" id="ARBA00023049"/>
    </source>
</evidence>
<feature type="domain" description="Peptidase M41" evidence="8">
    <location>
        <begin position="1"/>
        <end position="137"/>
    </location>
</feature>
<evidence type="ECO:0000256" key="3">
    <source>
        <dbReference type="ARBA" id="ARBA00022741"/>
    </source>
</evidence>
<evidence type="ECO:0000256" key="7">
    <source>
        <dbReference type="SAM" id="MobiDB-lite"/>
    </source>
</evidence>
<dbReference type="PANTHER" id="PTHR43655:SF2">
    <property type="entry name" value="AFG3 LIKE MATRIX AAA PEPTIDASE SUBUNIT 2, ISOFORM A"/>
    <property type="match status" value="1"/>
</dbReference>
<reference evidence="9" key="1">
    <citation type="submission" date="2023-10" db="EMBL/GenBank/DDBJ databases">
        <title>Characterization and whole genome sequencing of a novel strain of Bergeyella porcorum QD2021 isolated from pig.</title>
        <authorList>
            <person name="Liu G."/>
            <person name="Chen C."/>
            <person name="Han X."/>
        </authorList>
    </citation>
    <scope>NUCLEOTIDE SEQUENCE</scope>
    <source>
        <strain evidence="9">QD2021</strain>
    </source>
</reference>
<keyword evidence="5" id="KW-0067">ATP-binding</keyword>
<name>A0AAU0F1H7_9FLAO</name>
<dbReference type="AlphaFoldDB" id="A0AAU0F1H7"/>
<organism evidence="9 10">
    <name type="scientific">Bergeyella porcorum</name>
    <dbReference type="NCBI Taxonomy" id="1735111"/>
    <lineage>
        <taxon>Bacteria</taxon>
        <taxon>Pseudomonadati</taxon>
        <taxon>Bacteroidota</taxon>
        <taxon>Flavobacteriia</taxon>
        <taxon>Flavobacteriales</taxon>
        <taxon>Weeksellaceae</taxon>
        <taxon>Bergeyella</taxon>
    </lineage>
</organism>
<keyword evidence="4" id="KW-0862">Zinc</keyword>
<dbReference type="Proteomes" id="UP001432059">
    <property type="component" value="Chromosome"/>
</dbReference>
<keyword evidence="3" id="KW-0547">Nucleotide-binding</keyword>
<proteinExistence type="predicted"/>
<keyword evidence="2" id="KW-0479">Metal-binding</keyword>
<keyword evidence="6" id="KW-0645">Protease</keyword>
<evidence type="ECO:0000256" key="2">
    <source>
        <dbReference type="ARBA" id="ARBA00022723"/>
    </source>
</evidence>
<keyword evidence="6" id="KW-0378">Hydrolase</keyword>
<evidence type="ECO:0000313" key="10">
    <source>
        <dbReference type="Proteomes" id="UP001432059"/>
    </source>
</evidence>
<protein>
    <recommendedName>
        <fullName evidence="8">Peptidase M41 domain-containing protein</fullName>
    </recommendedName>
</protein>
<keyword evidence="6" id="KW-0482">Metalloprotease</keyword>
<dbReference type="InterPro" id="IPR000642">
    <property type="entry name" value="Peptidase_M41"/>
</dbReference>
<feature type="region of interest" description="Disordered" evidence="7">
    <location>
        <begin position="149"/>
        <end position="177"/>
    </location>
</feature>
<keyword evidence="10" id="KW-1185">Reference proteome</keyword>
<accession>A0AAU0F1H7</accession>